<reference evidence="3" key="1">
    <citation type="submission" date="2013-10" db="EMBL/GenBank/DDBJ databases">
        <title>Genome sequencing of Onchocerca volvulus.</title>
        <authorList>
            <person name="Cotton J."/>
            <person name="Tsai J."/>
            <person name="Stanley E."/>
            <person name="Tracey A."/>
            <person name="Holroyd N."/>
            <person name="Lustigman S."/>
            <person name="Berriman M."/>
        </authorList>
    </citation>
    <scope>NUCLEOTIDE SEQUENCE</scope>
</reference>
<organism evidence="2 3">
    <name type="scientific">Onchocerca volvulus</name>
    <dbReference type="NCBI Taxonomy" id="6282"/>
    <lineage>
        <taxon>Eukaryota</taxon>
        <taxon>Metazoa</taxon>
        <taxon>Ecdysozoa</taxon>
        <taxon>Nematoda</taxon>
        <taxon>Chromadorea</taxon>
        <taxon>Rhabditida</taxon>
        <taxon>Spirurina</taxon>
        <taxon>Spiruromorpha</taxon>
        <taxon>Filarioidea</taxon>
        <taxon>Onchocercidae</taxon>
        <taxon>Onchocerca</taxon>
    </lineage>
</organism>
<evidence type="ECO:0000256" key="1">
    <source>
        <dbReference type="SAM" id="Phobius"/>
    </source>
</evidence>
<dbReference type="AlphaFoldDB" id="A0A8R1XPW7"/>
<feature type="transmembrane region" description="Helical" evidence="1">
    <location>
        <begin position="61"/>
        <end position="83"/>
    </location>
</feature>
<keyword evidence="1" id="KW-0812">Transmembrane</keyword>
<keyword evidence="3" id="KW-1185">Reference proteome</keyword>
<keyword evidence="1" id="KW-1133">Transmembrane helix</keyword>
<protein>
    <submittedName>
        <fullName evidence="2">Uncharacterized protein</fullName>
    </submittedName>
</protein>
<dbReference type="EnsemblMetazoa" id="OVOC11600.1">
    <property type="protein sequence ID" value="OVOC11600.1"/>
    <property type="gene ID" value="WBGene00248409"/>
</dbReference>
<accession>A0A8R1XPW7</accession>
<evidence type="ECO:0000313" key="2">
    <source>
        <dbReference type="EnsemblMetazoa" id="OVOC11600.1"/>
    </source>
</evidence>
<proteinExistence type="predicted"/>
<keyword evidence="1" id="KW-0472">Membrane</keyword>
<evidence type="ECO:0000313" key="3">
    <source>
        <dbReference type="Proteomes" id="UP000024404"/>
    </source>
</evidence>
<dbReference type="Proteomes" id="UP000024404">
    <property type="component" value="Unassembled WGS sequence"/>
</dbReference>
<reference evidence="2" key="2">
    <citation type="submission" date="2022-06" db="UniProtKB">
        <authorList>
            <consortium name="EnsemblMetazoa"/>
        </authorList>
    </citation>
    <scope>IDENTIFICATION</scope>
</reference>
<name>A0A8R1XPW7_ONCVO</name>
<sequence length="97" mass="10749">MHIAHWLDGEESFSAAYSIELDGRTINQALPVDQRHRALLHHSGQPVVLAAVQNGICMSPFGFLMFMGLSIALIAAVIVTISFKLRPKHKIKELSKQ</sequence>
<dbReference type="EMBL" id="CMVM020000380">
    <property type="status" value="NOT_ANNOTATED_CDS"/>
    <property type="molecule type" value="Genomic_DNA"/>
</dbReference>